<evidence type="ECO:0000256" key="1">
    <source>
        <dbReference type="SAM" id="Phobius"/>
    </source>
</evidence>
<feature type="transmembrane region" description="Helical" evidence="1">
    <location>
        <begin position="30"/>
        <end position="58"/>
    </location>
</feature>
<dbReference type="AlphaFoldDB" id="A0A8S2YU07"/>
<protein>
    <submittedName>
        <fullName evidence="3">Uncharacterized protein</fullName>
    </submittedName>
</protein>
<reference evidence="3" key="1">
    <citation type="submission" date="2021-02" db="EMBL/GenBank/DDBJ databases">
        <authorList>
            <person name="Nowell W R."/>
        </authorList>
    </citation>
    <scope>NUCLEOTIDE SEQUENCE</scope>
</reference>
<organism evidence="3 6">
    <name type="scientific">Rotaria magnacalcarata</name>
    <dbReference type="NCBI Taxonomy" id="392030"/>
    <lineage>
        <taxon>Eukaryota</taxon>
        <taxon>Metazoa</taxon>
        <taxon>Spiralia</taxon>
        <taxon>Gnathifera</taxon>
        <taxon>Rotifera</taxon>
        <taxon>Eurotatoria</taxon>
        <taxon>Bdelloidea</taxon>
        <taxon>Philodinida</taxon>
        <taxon>Philodinidae</taxon>
        <taxon>Rotaria</taxon>
    </lineage>
</organism>
<feature type="non-terminal residue" evidence="3">
    <location>
        <position position="1"/>
    </location>
</feature>
<evidence type="ECO:0000313" key="2">
    <source>
        <dbReference type="EMBL" id="CAF4545000.1"/>
    </source>
</evidence>
<name>A0A8S2YU07_9BILA</name>
<evidence type="ECO:0000313" key="3">
    <source>
        <dbReference type="EMBL" id="CAF4578655.1"/>
    </source>
</evidence>
<dbReference type="EMBL" id="CAJOBJ010149561">
    <property type="protein sequence ID" value="CAF4799399.1"/>
    <property type="molecule type" value="Genomic_DNA"/>
</dbReference>
<evidence type="ECO:0000313" key="4">
    <source>
        <dbReference type="EMBL" id="CAF4763703.1"/>
    </source>
</evidence>
<sequence>KLLFSICNVFAGLLIGWILPINQQKYALLWFYNPISAVIATRGSYESIVAALVLAMLYNAKQSDERPWITGVRLFFATK</sequence>
<comment type="caution">
    <text evidence="3">The sequence shown here is derived from an EMBL/GenBank/DDBJ whole genome shotgun (WGS) entry which is preliminary data.</text>
</comment>
<dbReference type="EMBL" id="CAJOBH010093757">
    <property type="protein sequence ID" value="CAF4578655.1"/>
    <property type="molecule type" value="Genomic_DNA"/>
</dbReference>
<evidence type="ECO:0000313" key="5">
    <source>
        <dbReference type="EMBL" id="CAF4799399.1"/>
    </source>
</evidence>
<proteinExistence type="predicted"/>
<keyword evidence="1" id="KW-0472">Membrane</keyword>
<dbReference type="EMBL" id="CAJOBJ010091450">
    <property type="protein sequence ID" value="CAF4545000.1"/>
    <property type="molecule type" value="Genomic_DNA"/>
</dbReference>
<keyword evidence="1" id="KW-1133">Transmembrane helix</keyword>
<gene>
    <name evidence="3" type="ORF">BYL167_LOCUS39208</name>
    <name evidence="4" type="ORF">BYL167_LOCUS46620</name>
    <name evidence="2" type="ORF">GIL414_LOCUS36594</name>
    <name evidence="5" type="ORF">GIL414_LOCUS47090</name>
</gene>
<evidence type="ECO:0000313" key="6">
    <source>
        <dbReference type="Proteomes" id="UP000681967"/>
    </source>
</evidence>
<dbReference type="Proteomes" id="UP000681967">
    <property type="component" value="Unassembled WGS sequence"/>
</dbReference>
<dbReference type="EMBL" id="CAJOBH010132279">
    <property type="protein sequence ID" value="CAF4763703.1"/>
    <property type="molecule type" value="Genomic_DNA"/>
</dbReference>
<dbReference type="Proteomes" id="UP000681720">
    <property type="component" value="Unassembled WGS sequence"/>
</dbReference>
<keyword evidence="1" id="KW-0812">Transmembrane</keyword>
<accession>A0A8S2YU07</accession>